<comment type="caution">
    <text evidence="2">The sequence shown here is derived from an EMBL/GenBank/DDBJ whole genome shotgun (WGS) entry which is preliminary data.</text>
</comment>
<feature type="domain" description="Beta-lactamase class A catalytic" evidence="1">
    <location>
        <begin position="22"/>
        <end position="270"/>
    </location>
</feature>
<keyword evidence="2" id="KW-0378">Hydrolase</keyword>
<sequence>MNAEALISDLVAELDDGGLRGSFLVRDLRSGREIGIEPDVAHPVASLIKIPLAAATAERIRRGELDGATELLVLPGQVTTPGPTGLSRFRHPARVAVDDLMYLAMALSDNVAADSLFAITPPAEVTRMLRDWGLRGITARHRVGDLSETPAERFDDADVHLAHSLAIGAATAGRGHPIAQLDVTRANSGSARDFVNLLQALWTPSSIDGGVAERVRELMGANLIRHRLAPDFSSDATSWSSKTGTVLNLRHEVGVVEHAGGGVFAVAALTESRVPAATQPEAEALMARVARVLHDRLRTG</sequence>
<protein>
    <submittedName>
        <fullName evidence="2">Beta-lactamase class A</fullName>
        <ecNumber evidence="2">3.5.2.6</ecNumber>
    </submittedName>
</protein>
<dbReference type="PANTHER" id="PTHR35333">
    <property type="entry name" value="BETA-LACTAMASE"/>
    <property type="match status" value="1"/>
</dbReference>
<dbReference type="InterPro" id="IPR000871">
    <property type="entry name" value="Beta-lactam_class-A"/>
</dbReference>
<reference evidence="2 3" key="1">
    <citation type="submission" date="2020-08" db="EMBL/GenBank/DDBJ databases">
        <title>Sequencing the genomes of 1000 actinobacteria strains.</title>
        <authorList>
            <person name="Klenk H.-P."/>
        </authorList>
    </citation>
    <scope>NUCLEOTIDE SEQUENCE [LARGE SCALE GENOMIC DNA]</scope>
    <source>
        <strain evidence="2 3">DSM 45582</strain>
    </source>
</reference>
<keyword evidence="3" id="KW-1185">Reference proteome</keyword>
<dbReference type="GO" id="GO:0030655">
    <property type="term" value="P:beta-lactam antibiotic catabolic process"/>
    <property type="evidence" value="ECO:0007669"/>
    <property type="project" value="InterPro"/>
</dbReference>
<dbReference type="EMBL" id="JACHIV010000001">
    <property type="protein sequence ID" value="MBB5069038.1"/>
    <property type="molecule type" value="Genomic_DNA"/>
</dbReference>
<dbReference type="GO" id="GO:0008800">
    <property type="term" value="F:beta-lactamase activity"/>
    <property type="evidence" value="ECO:0007669"/>
    <property type="project" value="UniProtKB-EC"/>
</dbReference>
<evidence type="ECO:0000313" key="2">
    <source>
        <dbReference type="EMBL" id="MBB5069038.1"/>
    </source>
</evidence>
<name>A0A840NFL0_9PSEU</name>
<dbReference type="AlphaFoldDB" id="A0A840NFL0"/>
<dbReference type="GO" id="GO:0046677">
    <property type="term" value="P:response to antibiotic"/>
    <property type="evidence" value="ECO:0007669"/>
    <property type="project" value="InterPro"/>
</dbReference>
<dbReference type="Proteomes" id="UP000580474">
    <property type="component" value="Unassembled WGS sequence"/>
</dbReference>
<organism evidence="2 3">
    <name type="scientific">Saccharopolyspora gloriosae</name>
    <dbReference type="NCBI Taxonomy" id="455344"/>
    <lineage>
        <taxon>Bacteria</taxon>
        <taxon>Bacillati</taxon>
        <taxon>Actinomycetota</taxon>
        <taxon>Actinomycetes</taxon>
        <taxon>Pseudonocardiales</taxon>
        <taxon>Pseudonocardiaceae</taxon>
        <taxon>Saccharopolyspora</taxon>
    </lineage>
</organism>
<dbReference type="Gene3D" id="3.40.710.10">
    <property type="entry name" value="DD-peptidase/beta-lactamase superfamily"/>
    <property type="match status" value="1"/>
</dbReference>
<accession>A0A840NFL0</accession>
<dbReference type="InterPro" id="IPR045155">
    <property type="entry name" value="Beta-lactam_cat"/>
</dbReference>
<evidence type="ECO:0000259" key="1">
    <source>
        <dbReference type="Pfam" id="PF13354"/>
    </source>
</evidence>
<dbReference type="SUPFAM" id="SSF56601">
    <property type="entry name" value="beta-lactamase/transpeptidase-like"/>
    <property type="match status" value="1"/>
</dbReference>
<evidence type="ECO:0000313" key="3">
    <source>
        <dbReference type="Proteomes" id="UP000580474"/>
    </source>
</evidence>
<gene>
    <name evidence="2" type="ORF">BJ969_002126</name>
</gene>
<dbReference type="PANTHER" id="PTHR35333:SF3">
    <property type="entry name" value="BETA-LACTAMASE-TYPE TRANSPEPTIDASE FOLD CONTAINING PROTEIN"/>
    <property type="match status" value="1"/>
</dbReference>
<dbReference type="EC" id="3.5.2.6" evidence="2"/>
<dbReference type="InterPro" id="IPR012338">
    <property type="entry name" value="Beta-lactam/transpept-like"/>
</dbReference>
<dbReference type="Pfam" id="PF13354">
    <property type="entry name" value="Beta-lactamase2"/>
    <property type="match status" value="1"/>
</dbReference>
<proteinExistence type="predicted"/>
<dbReference type="RefSeq" id="WP_184478782.1">
    <property type="nucleotide sequence ID" value="NZ_JACHIV010000001.1"/>
</dbReference>